<gene>
    <name evidence="11" type="ORF">SE18_19170</name>
</gene>
<dbReference type="RefSeq" id="WP_054536075.1">
    <property type="nucleotide sequence ID" value="NZ_LGKP01000027.1"/>
</dbReference>
<dbReference type="Pfam" id="PF00389">
    <property type="entry name" value="2-Hacid_dh"/>
    <property type="match status" value="1"/>
</dbReference>
<comment type="function">
    <text evidence="1">Catalyzes the reversible oxidation of 3-phospho-D-glycerate to 3-phosphonooxypyruvate, the first step of the phosphorylated L-serine biosynthesis pathway. Also catalyzes the reversible oxidation of 2-hydroxyglutarate to 2-oxoglutarate.</text>
</comment>
<dbReference type="FunFam" id="3.30.70.260:FF:000008">
    <property type="entry name" value="D-3-phosphoglycerate dehydrogenase, chloroplastic"/>
    <property type="match status" value="1"/>
</dbReference>
<dbReference type="SUPFAM" id="SSF52283">
    <property type="entry name" value="Formate/glycerate dehydrogenase catalytic domain-like"/>
    <property type="match status" value="1"/>
</dbReference>
<evidence type="ECO:0000256" key="8">
    <source>
        <dbReference type="ARBA" id="ARBA00048731"/>
    </source>
</evidence>
<dbReference type="Pfam" id="PF01842">
    <property type="entry name" value="ACT"/>
    <property type="match status" value="1"/>
</dbReference>
<dbReference type="InterPro" id="IPR029753">
    <property type="entry name" value="D-isomer_DH_CS"/>
</dbReference>
<comment type="catalytic activity">
    <reaction evidence="8 9">
        <text>(2R)-3-phosphoglycerate + NAD(+) = 3-phosphooxypyruvate + NADH + H(+)</text>
        <dbReference type="Rhea" id="RHEA:12641"/>
        <dbReference type="ChEBI" id="CHEBI:15378"/>
        <dbReference type="ChEBI" id="CHEBI:18110"/>
        <dbReference type="ChEBI" id="CHEBI:57540"/>
        <dbReference type="ChEBI" id="CHEBI:57945"/>
        <dbReference type="ChEBI" id="CHEBI:58272"/>
        <dbReference type="EC" id="1.1.1.95"/>
    </reaction>
</comment>
<keyword evidence="9" id="KW-0718">Serine biosynthesis</keyword>
<dbReference type="Gene3D" id="3.40.50.720">
    <property type="entry name" value="NAD(P)-binding Rossmann-like Domain"/>
    <property type="match status" value="2"/>
</dbReference>
<dbReference type="Gene3D" id="3.30.70.260">
    <property type="match status" value="1"/>
</dbReference>
<dbReference type="InterPro" id="IPR029009">
    <property type="entry name" value="ASB_dom_sf"/>
</dbReference>
<comment type="catalytic activity">
    <reaction evidence="7">
        <text>(R)-2-hydroxyglutarate + NAD(+) = 2-oxoglutarate + NADH + H(+)</text>
        <dbReference type="Rhea" id="RHEA:49612"/>
        <dbReference type="ChEBI" id="CHEBI:15378"/>
        <dbReference type="ChEBI" id="CHEBI:15801"/>
        <dbReference type="ChEBI" id="CHEBI:16810"/>
        <dbReference type="ChEBI" id="CHEBI:57540"/>
        <dbReference type="ChEBI" id="CHEBI:57945"/>
        <dbReference type="EC" id="1.1.1.399"/>
    </reaction>
</comment>
<evidence type="ECO:0000256" key="3">
    <source>
        <dbReference type="ARBA" id="ARBA00005854"/>
    </source>
</evidence>
<protein>
    <recommendedName>
        <fullName evidence="4 9">D-3-phosphoglycerate dehydrogenase</fullName>
        <ecNumber evidence="9">1.1.1.95</ecNumber>
    </recommendedName>
</protein>
<dbReference type="EC" id="1.1.1.95" evidence="9"/>
<dbReference type="CDD" id="cd12173">
    <property type="entry name" value="PGDH_4"/>
    <property type="match status" value="1"/>
</dbReference>
<dbReference type="CDD" id="cd04902">
    <property type="entry name" value="ACT_3PGDH-xct"/>
    <property type="match status" value="1"/>
</dbReference>
<dbReference type="AlphaFoldDB" id="A0A0N8GQH3"/>
<dbReference type="GO" id="GO:0051287">
    <property type="term" value="F:NAD binding"/>
    <property type="evidence" value="ECO:0007669"/>
    <property type="project" value="UniProtKB-UniRule"/>
</dbReference>
<evidence type="ECO:0000256" key="7">
    <source>
        <dbReference type="ARBA" id="ARBA00048126"/>
    </source>
</evidence>
<dbReference type="Proteomes" id="UP000050277">
    <property type="component" value="Unassembled WGS sequence"/>
</dbReference>
<dbReference type="InterPro" id="IPR045626">
    <property type="entry name" value="PGDH_ASB_dom"/>
</dbReference>
<dbReference type="Gene3D" id="3.30.1330.90">
    <property type="entry name" value="D-3-phosphoglycerate dehydrogenase, domain 3"/>
    <property type="match status" value="1"/>
</dbReference>
<keyword evidence="6 9" id="KW-0520">NAD</keyword>
<dbReference type="SUPFAM" id="SSF55021">
    <property type="entry name" value="ACT-like"/>
    <property type="match status" value="1"/>
</dbReference>
<dbReference type="InterPro" id="IPR002912">
    <property type="entry name" value="ACT_dom"/>
</dbReference>
<comment type="caution">
    <text evidence="11">The sequence shown here is derived from an EMBL/GenBank/DDBJ whole genome shotgun (WGS) entry which is preliminary data.</text>
</comment>
<dbReference type="InterPro" id="IPR006140">
    <property type="entry name" value="D-isomer_DH_NAD-bd"/>
</dbReference>
<dbReference type="InterPro" id="IPR036291">
    <property type="entry name" value="NAD(P)-bd_dom_sf"/>
</dbReference>
<evidence type="ECO:0000256" key="5">
    <source>
        <dbReference type="ARBA" id="ARBA00023002"/>
    </source>
</evidence>
<dbReference type="FunFam" id="3.40.50.720:FF:000021">
    <property type="entry name" value="D-3-phosphoglycerate dehydrogenase"/>
    <property type="match status" value="1"/>
</dbReference>
<dbReference type="InterPro" id="IPR006236">
    <property type="entry name" value="PGDH"/>
</dbReference>
<dbReference type="PANTHER" id="PTHR42938">
    <property type="entry name" value="FORMATE DEHYDROGENASE 1"/>
    <property type="match status" value="1"/>
</dbReference>
<evidence type="ECO:0000313" key="12">
    <source>
        <dbReference type="Proteomes" id="UP000050277"/>
    </source>
</evidence>
<evidence type="ECO:0000256" key="6">
    <source>
        <dbReference type="ARBA" id="ARBA00023027"/>
    </source>
</evidence>
<dbReference type="PROSITE" id="PS00671">
    <property type="entry name" value="D_2_HYDROXYACID_DH_3"/>
    <property type="match status" value="1"/>
</dbReference>
<sequence>MDRILVTEKIGAEGLAALKEVAEVDVRLDLTPETLLDVLPEYDALIVRSQTKVTAKVLAAGTKLRVVGRAGTGVDNIDLAAANQQGILVVNAPASNSIAVAELTIGLMLDLARNIPQAHAALQNGKWERSKYGGWEVRGKTLGLVGFGRIASEVARRARALEMNIIAYDPIINAERAAQLGVTPVTLDELTSRADVISLHIPLIDATRNLFDAQRLSQMKKGSYIINCARGGVIDEEALFEALESGHLGGAALDVFAKEPPTGPIVNHPRAIVLPHLGASTEEAQALTAADVAEGVVDALAGRSPRYAVNAPFVAPEEWAIVGPYLDLGRKLARLSAQLIDLPAQSYQIVYNGALAGLTSEPIKLAVLQGLLEGGSEGRVTPVNAPFLARERGLSINETHRPDAETYTELLQLVVTTSDGVVHTFGGTVVRGEAHIVQINEFWLDLVPTSSMLFTFHQDRPGFIGRIGTLLGSADINISSMHVGRSSPRGTAIMVLTVDEAIPAETLTDINNQADIESAYSVLL</sequence>
<evidence type="ECO:0000256" key="4">
    <source>
        <dbReference type="ARBA" id="ARBA00021582"/>
    </source>
</evidence>
<organism evidence="11 12">
    <name type="scientific">Herpetosiphon geysericola</name>
    <dbReference type="NCBI Taxonomy" id="70996"/>
    <lineage>
        <taxon>Bacteria</taxon>
        <taxon>Bacillati</taxon>
        <taxon>Chloroflexota</taxon>
        <taxon>Chloroflexia</taxon>
        <taxon>Herpetosiphonales</taxon>
        <taxon>Herpetosiphonaceae</taxon>
        <taxon>Herpetosiphon</taxon>
    </lineage>
</organism>
<dbReference type="InterPro" id="IPR006139">
    <property type="entry name" value="D-isomer_2_OHA_DH_cat_dom"/>
</dbReference>
<evidence type="ECO:0000256" key="9">
    <source>
        <dbReference type="RuleBase" id="RU363003"/>
    </source>
</evidence>
<feature type="domain" description="ACT" evidence="10">
    <location>
        <begin position="452"/>
        <end position="524"/>
    </location>
</feature>
<evidence type="ECO:0000313" key="11">
    <source>
        <dbReference type="EMBL" id="KPL83698.1"/>
    </source>
</evidence>
<dbReference type="GO" id="GO:0006564">
    <property type="term" value="P:L-serine biosynthetic process"/>
    <property type="evidence" value="ECO:0007669"/>
    <property type="project" value="UniProtKB-UniRule"/>
</dbReference>
<dbReference type="EMBL" id="LGKP01000027">
    <property type="protein sequence ID" value="KPL83698.1"/>
    <property type="molecule type" value="Genomic_DNA"/>
</dbReference>
<reference evidence="11 12" key="1">
    <citation type="submission" date="2015-07" db="EMBL/GenBank/DDBJ databases">
        <title>Whole genome sequence of Herpetosiphon geysericola DSM 7119.</title>
        <authorList>
            <person name="Hemp J."/>
            <person name="Ward L.M."/>
            <person name="Pace L.A."/>
            <person name="Fischer W.W."/>
        </authorList>
    </citation>
    <scope>NUCLEOTIDE SEQUENCE [LARGE SCALE GENOMIC DNA]</scope>
    <source>
        <strain evidence="11 12">DSM 7119</strain>
    </source>
</reference>
<dbReference type="PATRIC" id="fig|70996.4.peg.2842"/>
<keyword evidence="9" id="KW-0028">Amino-acid biosynthesis</keyword>
<evidence type="ECO:0000259" key="10">
    <source>
        <dbReference type="PROSITE" id="PS51671"/>
    </source>
</evidence>
<dbReference type="SUPFAM" id="SSF51735">
    <property type="entry name" value="NAD(P)-binding Rossmann-fold domains"/>
    <property type="match status" value="1"/>
</dbReference>
<comment type="similarity">
    <text evidence="3 9">Belongs to the D-isomer specific 2-hydroxyacid dehydrogenase family.</text>
</comment>
<dbReference type="PROSITE" id="PS51671">
    <property type="entry name" value="ACT"/>
    <property type="match status" value="1"/>
</dbReference>
<dbReference type="PANTHER" id="PTHR42938:SF47">
    <property type="entry name" value="HYDROXYPYRUVATE REDUCTASE"/>
    <property type="match status" value="1"/>
</dbReference>
<dbReference type="SUPFAM" id="SSF143548">
    <property type="entry name" value="Serine metabolism enzymes domain"/>
    <property type="match status" value="1"/>
</dbReference>
<comment type="pathway">
    <text evidence="2 9">Amino-acid biosynthesis; L-serine biosynthesis; L-serine from 3-phospho-D-glycerate: step 1/3.</text>
</comment>
<dbReference type="STRING" id="70996.SE18_19170"/>
<dbReference type="FunFam" id="3.30.1330.90:FF:000003">
    <property type="entry name" value="D-3-phosphoglycerate dehydrogenase"/>
    <property type="match status" value="1"/>
</dbReference>
<dbReference type="NCBIfam" id="TIGR01327">
    <property type="entry name" value="PGDH"/>
    <property type="match status" value="1"/>
</dbReference>
<keyword evidence="12" id="KW-1185">Reference proteome</keyword>
<evidence type="ECO:0000256" key="2">
    <source>
        <dbReference type="ARBA" id="ARBA00005216"/>
    </source>
</evidence>
<evidence type="ECO:0000256" key="1">
    <source>
        <dbReference type="ARBA" id="ARBA00003800"/>
    </source>
</evidence>
<dbReference type="Pfam" id="PF02826">
    <property type="entry name" value="2-Hacid_dh_C"/>
    <property type="match status" value="1"/>
</dbReference>
<accession>A0A0N8GQH3</accession>
<dbReference type="OrthoDB" id="9792971at2"/>
<name>A0A0N8GQH3_9CHLR</name>
<proteinExistence type="inferred from homology"/>
<dbReference type="Pfam" id="PF19304">
    <property type="entry name" value="PGDH_inter"/>
    <property type="match status" value="1"/>
</dbReference>
<dbReference type="GO" id="GO:0004617">
    <property type="term" value="F:phosphoglycerate dehydrogenase activity"/>
    <property type="evidence" value="ECO:0007669"/>
    <property type="project" value="UniProtKB-UniRule"/>
</dbReference>
<dbReference type="UniPathway" id="UPA00135">
    <property type="reaction ID" value="UER00196"/>
</dbReference>
<dbReference type="InterPro" id="IPR045865">
    <property type="entry name" value="ACT-like_dom_sf"/>
</dbReference>
<keyword evidence="5 9" id="KW-0560">Oxidoreductase</keyword>